<dbReference type="Proteomes" id="UP000466039">
    <property type="component" value="Chromosome"/>
</dbReference>
<name>A0AAD1MZB6_MYCMB</name>
<keyword evidence="2" id="KW-1185">Reference proteome</keyword>
<dbReference type="SUPFAM" id="SSF47413">
    <property type="entry name" value="lambda repressor-like DNA-binding domains"/>
    <property type="match status" value="1"/>
</dbReference>
<proteinExistence type="predicted"/>
<dbReference type="InterPro" id="IPR010982">
    <property type="entry name" value="Lambda_DNA-bd_dom_sf"/>
</dbReference>
<accession>A0AAD1MZB6</accession>
<protein>
    <submittedName>
        <fullName evidence="1">Uncharacterized protein</fullName>
    </submittedName>
</protein>
<sequence>MTPTPDASKALTKNPLGATGEAVAANVERLRTEQNLTFAALSERLSRIGRPIPTLGLRKIVAETRRVDADDLAALAAALDVSPVTLLMPETSDADEQVSVTGKEGPVPAGQVWDWLRAWETIDRKGRLEWFIRSWPVWDRDRLAEKLDAFKQRQEDHLQRRRVAKGEAADGND</sequence>
<evidence type="ECO:0000313" key="2">
    <source>
        <dbReference type="Proteomes" id="UP000466039"/>
    </source>
</evidence>
<organism evidence="1 2">
    <name type="scientific">Mycolicibacterium monacense</name>
    <name type="common">Mycobacterium monacense</name>
    <dbReference type="NCBI Taxonomy" id="85693"/>
    <lineage>
        <taxon>Bacteria</taxon>
        <taxon>Bacillati</taxon>
        <taxon>Actinomycetota</taxon>
        <taxon>Actinomycetes</taxon>
        <taxon>Mycobacteriales</taxon>
        <taxon>Mycobacteriaceae</taxon>
        <taxon>Mycolicibacterium</taxon>
    </lineage>
</organism>
<evidence type="ECO:0000313" key="1">
    <source>
        <dbReference type="EMBL" id="BBZ63428.1"/>
    </source>
</evidence>
<dbReference type="EMBL" id="AP022617">
    <property type="protein sequence ID" value="BBZ63428.1"/>
    <property type="molecule type" value="Genomic_DNA"/>
</dbReference>
<dbReference type="GO" id="GO:0003677">
    <property type="term" value="F:DNA binding"/>
    <property type="evidence" value="ECO:0007669"/>
    <property type="project" value="InterPro"/>
</dbReference>
<dbReference type="RefSeq" id="WP_179967787.1">
    <property type="nucleotide sequence ID" value="NZ_AP022617.1"/>
</dbReference>
<reference evidence="1 2" key="1">
    <citation type="journal article" date="2019" name="Emerg. Microbes Infect.">
        <title>Comprehensive subspecies identification of 175 nontuberculous mycobacteria species based on 7547 genomic profiles.</title>
        <authorList>
            <person name="Matsumoto Y."/>
            <person name="Kinjo T."/>
            <person name="Motooka D."/>
            <person name="Nabeya D."/>
            <person name="Jung N."/>
            <person name="Uechi K."/>
            <person name="Horii T."/>
            <person name="Iida T."/>
            <person name="Fujita J."/>
            <person name="Nakamura S."/>
        </authorList>
    </citation>
    <scope>NUCLEOTIDE SEQUENCE [LARGE SCALE GENOMIC DNA]</scope>
    <source>
        <strain evidence="1 2">JCM 15658</strain>
    </source>
</reference>
<gene>
    <name evidence="1" type="ORF">MMON_47290</name>
</gene>
<dbReference type="AlphaFoldDB" id="A0AAD1MZB6"/>
<dbReference type="Gene3D" id="1.10.260.40">
    <property type="entry name" value="lambda repressor-like DNA-binding domains"/>
    <property type="match status" value="1"/>
</dbReference>